<accession>A0A318Z2W0</accession>
<gene>
    <name evidence="1" type="ORF">BO87DRAFT_49252</name>
</gene>
<sequence length="76" mass="8978">MSGPPPIKVPPQIPHRVPVLGSGLHSRLPFLPSGSPSRRLFFFWFWFLFLSHLKLVRFPKELTLSLFLFLFLFFFF</sequence>
<proteinExistence type="predicted"/>
<dbReference type="GeneID" id="37131783"/>
<dbReference type="AlphaFoldDB" id="A0A318Z2W0"/>
<evidence type="ECO:0000313" key="2">
    <source>
        <dbReference type="Proteomes" id="UP000247647"/>
    </source>
</evidence>
<evidence type="ECO:0000313" key="1">
    <source>
        <dbReference type="EMBL" id="PYH34508.1"/>
    </source>
</evidence>
<organism evidence="1 2">
    <name type="scientific">Aspergillus neoniger (strain CBS 115656)</name>
    <dbReference type="NCBI Taxonomy" id="1448310"/>
    <lineage>
        <taxon>Eukaryota</taxon>
        <taxon>Fungi</taxon>
        <taxon>Dikarya</taxon>
        <taxon>Ascomycota</taxon>
        <taxon>Pezizomycotina</taxon>
        <taxon>Eurotiomycetes</taxon>
        <taxon>Eurotiomycetidae</taxon>
        <taxon>Eurotiales</taxon>
        <taxon>Aspergillaceae</taxon>
        <taxon>Aspergillus</taxon>
        <taxon>Aspergillus subgen. Circumdati</taxon>
    </lineage>
</organism>
<keyword evidence="2" id="KW-1185">Reference proteome</keyword>
<reference evidence="1" key="1">
    <citation type="submission" date="2016-12" db="EMBL/GenBank/DDBJ databases">
        <title>The genomes of Aspergillus section Nigri reveals drivers in fungal speciation.</title>
        <authorList>
            <consortium name="DOE Joint Genome Institute"/>
            <person name="Vesth T.C."/>
            <person name="Nybo J."/>
            <person name="Theobald S."/>
            <person name="Brandl J."/>
            <person name="Frisvad J.C."/>
            <person name="Nielsen K.F."/>
            <person name="Lyhne E.K."/>
            <person name="Kogle M.E."/>
            <person name="Kuo A."/>
            <person name="Riley R."/>
            <person name="Clum A."/>
            <person name="Nolan M."/>
            <person name="Lipzen A."/>
            <person name="Salamov A."/>
            <person name="Henrissat B."/>
            <person name="Wiebenga A."/>
            <person name="De Vries R.P."/>
            <person name="Grigoriev I.V."/>
            <person name="Mortensen U.H."/>
            <person name="Andersen M.R."/>
            <person name="Baker S.E."/>
        </authorList>
    </citation>
    <scope>NUCLEOTIDE SEQUENCE [LARGE SCALE GENOMIC DNA]</scope>
    <source>
        <strain evidence="1">CBS 115656</strain>
    </source>
</reference>
<dbReference type="EMBL" id="KZ821459">
    <property type="protein sequence ID" value="PYH34508.1"/>
    <property type="molecule type" value="Genomic_DNA"/>
</dbReference>
<name>A0A318Z2W0_ASPNB</name>
<protein>
    <submittedName>
        <fullName evidence="1">Uncharacterized protein</fullName>
    </submittedName>
</protein>
<dbReference type="Proteomes" id="UP000247647">
    <property type="component" value="Unassembled WGS sequence"/>
</dbReference>
<dbReference type="RefSeq" id="XP_025479986.1">
    <property type="nucleotide sequence ID" value="XM_025629327.1"/>
</dbReference>